<name>A0A0R3KHD0_9BRAD</name>
<evidence type="ECO:0000313" key="3">
    <source>
        <dbReference type="Proteomes" id="UP000051913"/>
    </source>
</evidence>
<evidence type="ECO:0000259" key="1">
    <source>
        <dbReference type="Pfam" id="PF06568"/>
    </source>
</evidence>
<dbReference type="InterPro" id="IPR009506">
    <property type="entry name" value="YjiS-like"/>
</dbReference>
<accession>A0A0R3KHD0</accession>
<dbReference type="Pfam" id="PF06568">
    <property type="entry name" value="YjiS-like"/>
    <property type="match status" value="1"/>
</dbReference>
<feature type="domain" description="YjiS-like" evidence="1">
    <location>
        <begin position="76"/>
        <end position="111"/>
    </location>
</feature>
<keyword evidence="3" id="KW-1185">Reference proteome</keyword>
<dbReference type="EMBL" id="LLXX01000206">
    <property type="protein sequence ID" value="KRQ95112.1"/>
    <property type="molecule type" value="Genomic_DNA"/>
</dbReference>
<sequence>MPSQQTNLTSETGRDAAGLGLDLAIALVKDASGNALAEACPDASIAAVRDAFSEKEAAGPPVASTRSVLSLLRGYWHAFRKRRQRERLLVSLHDLSDRELMDIGLTPSDIDYIVAGRAIERLRDGTTYLGLSRGVM</sequence>
<dbReference type="Proteomes" id="UP000051913">
    <property type="component" value="Unassembled WGS sequence"/>
</dbReference>
<dbReference type="AlphaFoldDB" id="A0A0R3KHD0"/>
<evidence type="ECO:0000313" key="2">
    <source>
        <dbReference type="EMBL" id="KRQ95112.1"/>
    </source>
</evidence>
<protein>
    <recommendedName>
        <fullName evidence="1">YjiS-like domain-containing protein</fullName>
    </recommendedName>
</protein>
<reference evidence="2 3" key="1">
    <citation type="submission" date="2014-03" db="EMBL/GenBank/DDBJ databases">
        <title>Bradyrhizobium valentinum sp. nov., isolated from effective nodules of Lupinus mariae-josephae, a lupine endemic of basic-lime soils in Eastern Spain.</title>
        <authorList>
            <person name="Duran D."/>
            <person name="Rey L."/>
            <person name="Navarro A."/>
            <person name="Busquets A."/>
            <person name="Imperial J."/>
            <person name="Ruiz-Argueso T."/>
        </authorList>
    </citation>
    <scope>NUCLEOTIDE SEQUENCE [LARGE SCALE GENOMIC DNA]</scope>
    <source>
        <strain evidence="2 3">LmjM3</strain>
    </source>
</reference>
<comment type="caution">
    <text evidence="2">The sequence shown here is derived from an EMBL/GenBank/DDBJ whole genome shotgun (WGS) entry which is preliminary data.</text>
</comment>
<dbReference type="RefSeq" id="WP_057854874.1">
    <property type="nucleotide sequence ID" value="NZ_LLXX01000206.1"/>
</dbReference>
<gene>
    <name evidence="2" type="ORF">CP49_30055</name>
</gene>
<organism evidence="2 3">
    <name type="scientific">Bradyrhizobium valentinum</name>
    <dbReference type="NCBI Taxonomy" id="1518501"/>
    <lineage>
        <taxon>Bacteria</taxon>
        <taxon>Pseudomonadati</taxon>
        <taxon>Pseudomonadota</taxon>
        <taxon>Alphaproteobacteria</taxon>
        <taxon>Hyphomicrobiales</taxon>
        <taxon>Nitrobacteraceae</taxon>
        <taxon>Bradyrhizobium</taxon>
    </lineage>
</organism>
<proteinExistence type="predicted"/>